<accession>A0ACD1E6V1</accession>
<dbReference type="EMBL" id="CP076544">
    <property type="protein sequence ID" value="QWS34366.1"/>
    <property type="molecule type" value="Genomic_DNA"/>
</dbReference>
<gene>
    <name evidence="1" type="ORF">KM842_04120</name>
</gene>
<sequence length="223" mass="23250">MSVPDERAAALRQKSSVSFVFVVALGTIVVSAVRAWFVVAGMVDQLAHRTTGIDWTWSLEEPIDQPSASAAAGASIVPGTTPAVTEMIGRVQDLPAATIVLHSLSELVAVLTTMGIAVCLLLVTRSIGDGRPFARTCSRALVTLAVIVFVGFEAATILELVARFTQPAIAGTLPEFSGSYTGHPERGQLSAPFWPVVAAAGLAALASVFRTADGYRDDATGLV</sequence>
<proteinExistence type="predicted"/>
<protein>
    <submittedName>
        <fullName evidence="1">Uncharacterized protein</fullName>
    </submittedName>
</protein>
<evidence type="ECO:0000313" key="2">
    <source>
        <dbReference type="Proteomes" id="UP000681794"/>
    </source>
</evidence>
<evidence type="ECO:0000313" key="1">
    <source>
        <dbReference type="EMBL" id="QWS34366.1"/>
    </source>
</evidence>
<keyword evidence="2" id="KW-1185">Reference proteome</keyword>
<reference evidence="1" key="1">
    <citation type="submission" date="2021-06" db="EMBL/GenBank/DDBJ databases">
        <authorList>
            <person name="Ellington A.J."/>
            <person name="Bryan N.C."/>
            <person name="Christner B.C."/>
            <person name="Reisch C.R."/>
        </authorList>
    </citation>
    <scope>NUCLEOTIDE SEQUENCE</scope>
    <source>
        <strain evidence="1">L6-1</strain>
    </source>
</reference>
<name>A0ACD1E6V1_9MICO</name>
<dbReference type="Proteomes" id="UP000681794">
    <property type="component" value="Chromosome"/>
</dbReference>
<organism evidence="1 2">
    <name type="scientific">Curtobacterium aetherium</name>
    <dbReference type="NCBI Taxonomy" id="2841594"/>
    <lineage>
        <taxon>Bacteria</taxon>
        <taxon>Bacillati</taxon>
        <taxon>Actinomycetota</taxon>
        <taxon>Actinomycetes</taxon>
        <taxon>Micrococcales</taxon>
        <taxon>Microbacteriaceae</taxon>
        <taxon>Curtobacterium</taxon>
    </lineage>
</organism>